<evidence type="ECO:0000313" key="6">
    <source>
        <dbReference type="EMBL" id="CAD7272421.1"/>
    </source>
</evidence>
<keyword evidence="4" id="KW-0472">Membrane</keyword>
<evidence type="ECO:0000256" key="2">
    <source>
        <dbReference type="ARBA" id="ARBA00023054"/>
    </source>
</evidence>
<protein>
    <recommendedName>
        <fullName evidence="5">Nuclear speckle splicing regulatory protein 1 N-terminal domain-containing protein</fullName>
    </recommendedName>
</protein>
<dbReference type="GO" id="GO:0000381">
    <property type="term" value="P:regulation of alternative mRNA splicing, via spliceosome"/>
    <property type="evidence" value="ECO:0007669"/>
    <property type="project" value="InterPro"/>
</dbReference>
<name>A0A7R9G8Y3_9CRUS</name>
<evidence type="ECO:0000256" key="4">
    <source>
        <dbReference type="SAM" id="Phobius"/>
    </source>
</evidence>
<feature type="domain" description="Nuclear speckle splicing regulatory protein 1 N-terminal" evidence="5">
    <location>
        <begin position="70"/>
        <end position="190"/>
    </location>
</feature>
<dbReference type="PANTHER" id="PTHR31938:SF4">
    <property type="entry name" value="NUCLEAR SPECKLE SPLICING REGULATORY PROTEIN 1"/>
    <property type="match status" value="1"/>
</dbReference>
<feature type="compositionally biased region" description="Basic and acidic residues" evidence="3">
    <location>
        <begin position="214"/>
        <end position="223"/>
    </location>
</feature>
<feature type="transmembrane region" description="Helical" evidence="4">
    <location>
        <begin position="401"/>
        <end position="426"/>
    </location>
</feature>
<dbReference type="EMBL" id="OA882066">
    <property type="protein sequence ID" value="CAD7272421.1"/>
    <property type="molecule type" value="Genomic_DNA"/>
</dbReference>
<dbReference type="Pfam" id="PF14975">
    <property type="entry name" value="DUF4512"/>
    <property type="match status" value="1"/>
</dbReference>
<dbReference type="OrthoDB" id="446635at2759"/>
<dbReference type="InterPro" id="IPR042816">
    <property type="entry name" value="Nsrp1"/>
</dbReference>
<comment type="similarity">
    <text evidence="1">Belongs to the NSRP1 family.</text>
</comment>
<keyword evidence="4" id="KW-1133">Transmembrane helix</keyword>
<organism evidence="6">
    <name type="scientific">Notodromas monacha</name>
    <dbReference type="NCBI Taxonomy" id="399045"/>
    <lineage>
        <taxon>Eukaryota</taxon>
        <taxon>Metazoa</taxon>
        <taxon>Ecdysozoa</taxon>
        <taxon>Arthropoda</taxon>
        <taxon>Crustacea</taxon>
        <taxon>Oligostraca</taxon>
        <taxon>Ostracoda</taxon>
        <taxon>Podocopa</taxon>
        <taxon>Podocopida</taxon>
        <taxon>Cypridocopina</taxon>
        <taxon>Cypridoidea</taxon>
        <taxon>Cyprididae</taxon>
        <taxon>Notodromas</taxon>
    </lineage>
</organism>
<dbReference type="InterPro" id="IPR018612">
    <property type="entry name" value="NSRP1_N"/>
</dbReference>
<feature type="region of interest" description="Disordered" evidence="3">
    <location>
        <begin position="171"/>
        <end position="317"/>
    </location>
</feature>
<dbReference type="AlphaFoldDB" id="A0A7R9G8Y3"/>
<dbReference type="EMBL" id="CAJPEX010000029">
    <property type="protein sequence ID" value="CAG0912573.1"/>
    <property type="molecule type" value="Genomic_DNA"/>
</dbReference>
<accession>A0A7R9G8Y3</accession>
<evidence type="ECO:0000256" key="1">
    <source>
        <dbReference type="ARBA" id="ARBA00010126"/>
    </source>
</evidence>
<feature type="compositionally biased region" description="Polar residues" evidence="3">
    <location>
        <begin position="225"/>
        <end position="235"/>
    </location>
</feature>
<dbReference type="InterPro" id="IPR026776">
    <property type="entry name" value="UPF0729_C18orf32-like"/>
</dbReference>
<evidence type="ECO:0000313" key="7">
    <source>
        <dbReference type="Proteomes" id="UP000678499"/>
    </source>
</evidence>
<feature type="region of interest" description="Disordered" evidence="3">
    <location>
        <begin position="453"/>
        <end position="496"/>
    </location>
</feature>
<sequence>MAEELGKKKYGLILPSKKTGFSGPAATRLKPKLFDDELEKEDSDEPVEAVDWVAETLKTQTVKKKQLRITYQKAMEEDPTVYQFDEIYDSMKAKQEKDKADACSSSGSTEKPQARYIDILKKAAEKRQKEYERRQERKIQREREEEGDQFNDKEIFVTSAYRKKMEELMADEAEDRKKQLEDEASDVTKQADITGFYRQMYKDSFAEPSPSETESVKPPEEASVKQVSCFSGTSGKSRHYRQRQKSASPEPEIFPEPVPSNVDADSDIDISEDDGEDDEIVDKAERSAQPSVSRKRKLDVSISEKADDDTFKKPADVPLKKKVEEDKPVEPPKKKIDVRELFKKQTVDILFDEALERYYQRKSQGISALKSGVDDFKMEMLVVAEFSAGVGLIPNLEEICYYVALKIIDMVCLPCIIIPAFLFVWYRFIYPFLCKFWDPAPFMNRTFGWPPLEPEKAPSTDEKKSCPFASGKSENTSPSSGHPVAGGDEGQEKKEQ</sequence>
<feature type="compositionally biased region" description="Acidic residues" evidence="3">
    <location>
        <begin position="264"/>
        <end position="280"/>
    </location>
</feature>
<dbReference type="PANTHER" id="PTHR31938">
    <property type="entry name" value="NUCLEAR SPECKLE SPLICING REGULATORY PROTEIN 1"/>
    <property type="match status" value="1"/>
</dbReference>
<feature type="compositionally biased region" description="Basic and acidic residues" evidence="3">
    <location>
        <begin position="298"/>
        <end position="317"/>
    </location>
</feature>
<keyword evidence="2" id="KW-0175">Coiled coil</keyword>
<dbReference type="Pfam" id="PF09745">
    <property type="entry name" value="NSRP1_N"/>
    <property type="match status" value="1"/>
</dbReference>
<evidence type="ECO:0000256" key="3">
    <source>
        <dbReference type="SAM" id="MobiDB-lite"/>
    </source>
</evidence>
<reference evidence="6" key="1">
    <citation type="submission" date="2020-11" db="EMBL/GenBank/DDBJ databases">
        <authorList>
            <person name="Tran Van P."/>
        </authorList>
    </citation>
    <scope>NUCLEOTIDE SEQUENCE</scope>
</reference>
<keyword evidence="4" id="KW-0812">Transmembrane</keyword>
<feature type="compositionally biased region" description="Basic and acidic residues" evidence="3">
    <location>
        <begin position="453"/>
        <end position="465"/>
    </location>
</feature>
<gene>
    <name evidence="6" type="ORF">NMOB1V02_LOCUS355</name>
</gene>
<feature type="region of interest" description="Disordered" evidence="3">
    <location>
        <begin position="127"/>
        <end position="153"/>
    </location>
</feature>
<keyword evidence="7" id="KW-1185">Reference proteome</keyword>
<dbReference type="Proteomes" id="UP000678499">
    <property type="component" value="Unassembled WGS sequence"/>
</dbReference>
<evidence type="ECO:0000259" key="5">
    <source>
        <dbReference type="Pfam" id="PF09745"/>
    </source>
</evidence>
<proteinExistence type="inferred from homology"/>